<reference evidence="1" key="1">
    <citation type="submission" date="2021-02" db="EMBL/GenBank/DDBJ databases">
        <authorList>
            <person name="Palmer J.M."/>
        </authorList>
    </citation>
    <scope>NUCLEOTIDE SEQUENCE</scope>
    <source>
        <strain evidence="1">SCRP23</strain>
    </source>
</reference>
<evidence type="ECO:0000313" key="1">
    <source>
        <dbReference type="EMBL" id="KAG7391252.1"/>
    </source>
</evidence>
<dbReference type="AlphaFoldDB" id="A0A8T1WB56"/>
<accession>A0A8T1WB56</accession>
<dbReference type="EMBL" id="JAGDFL010000361">
    <property type="protein sequence ID" value="KAG7391252.1"/>
    <property type="molecule type" value="Genomic_DNA"/>
</dbReference>
<comment type="caution">
    <text evidence="1">The sequence shown here is derived from an EMBL/GenBank/DDBJ whole genome shotgun (WGS) entry which is preliminary data.</text>
</comment>
<gene>
    <name evidence="1" type="ORF">PHYBOEH_006755</name>
</gene>
<protein>
    <submittedName>
        <fullName evidence="1">Uncharacterized protein</fullName>
    </submittedName>
</protein>
<evidence type="ECO:0000313" key="2">
    <source>
        <dbReference type="Proteomes" id="UP000693981"/>
    </source>
</evidence>
<organism evidence="1 2">
    <name type="scientific">Phytophthora boehmeriae</name>
    <dbReference type="NCBI Taxonomy" id="109152"/>
    <lineage>
        <taxon>Eukaryota</taxon>
        <taxon>Sar</taxon>
        <taxon>Stramenopiles</taxon>
        <taxon>Oomycota</taxon>
        <taxon>Peronosporomycetes</taxon>
        <taxon>Peronosporales</taxon>
        <taxon>Peronosporaceae</taxon>
        <taxon>Phytophthora</taxon>
    </lineage>
</organism>
<keyword evidence="2" id="KW-1185">Reference proteome</keyword>
<dbReference type="Proteomes" id="UP000693981">
    <property type="component" value="Unassembled WGS sequence"/>
</dbReference>
<name>A0A8T1WB56_9STRA</name>
<proteinExistence type="predicted"/>
<sequence>MILQAEATTMTEGNIICWGKVGDGINVGGEDGVVRNLVPGTYQAMLTVNVEDEMDGLLQLMQNDKCVQSIKSYNSSVSTSCIIRVQEGDKITVTFENSLEATSYLTLVRLGN</sequence>